<dbReference type="InterPro" id="IPR029058">
    <property type="entry name" value="AB_hydrolase_fold"/>
</dbReference>
<dbReference type="GO" id="GO:0005829">
    <property type="term" value="C:cytosol"/>
    <property type="evidence" value="ECO:0007669"/>
    <property type="project" value="TreeGrafter"/>
</dbReference>
<dbReference type="AlphaFoldDB" id="A0A495D2X2"/>
<comment type="catalytic activity">
    <reaction evidence="5 8">
        <text>S-formylglutathione + H2O = formate + glutathione + H(+)</text>
        <dbReference type="Rhea" id="RHEA:14961"/>
        <dbReference type="ChEBI" id="CHEBI:15377"/>
        <dbReference type="ChEBI" id="CHEBI:15378"/>
        <dbReference type="ChEBI" id="CHEBI:15740"/>
        <dbReference type="ChEBI" id="CHEBI:57688"/>
        <dbReference type="ChEBI" id="CHEBI:57925"/>
        <dbReference type="EC" id="3.1.2.12"/>
    </reaction>
</comment>
<feature type="active site" description="Charge relay system" evidence="7">
    <location>
        <position position="261"/>
    </location>
</feature>
<evidence type="ECO:0000256" key="6">
    <source>
        <dbReference type="NCBIfam" id="TIGR02821"/>
    </source>
</evidence>
<dbReference type="EMBL" id="RBIM01000007">
    <property type="protein sequence ID" value="RKQ95119.1"/>
    <property type="molecule type" value="Genomic_DNA"/>
</dbReference>
<evidence type="ECO:0000256" key="3">
    <source>
        <dbReference type="ARBA" id="ARBA00022487"/>
    </source>
</evidence>
<dbReference type="InterPro" id="IPR000801">
    <property type="entry name" value="Esterase-like"/>
</dbReference>
<sequence length="285" mass="31235">MTLTPDIRLVSSWASFGGTLSVHDHDSEACHGPMRFAVYTPPQARKGPVPVVWFLSGLTCNWSNVMEKSGLQRVAAELGLMVVAPDTSPRGEDVADDEGYDLGQGAGFYLDATEPPWTPHFSMETYIAHELPALIGSQFPADLERQGIMGHSMGGHGALTLNFRHPGRFASVSAFAPIVAPTKVPWGQKALKAYLGDECPAWGEHDACELVKRQPSDQMILIDQGEADQFLDEQLRPDLFEAACREAGQSVTVRRHPGYDHSYWFIASFIEDHLRHHAKALGAGD</sequence>
<dbReference type="NCBIfam" id="TIGR02821">
    <property type="entry name" value="fghA_ester_D"/>
    <property type="match status" value="1"/>
</dbReference>
<dbReference type="SUPFAM" id="SSF53474">
    <property type="entry name" value="alpha/beta-Hydrolases"/>
    <property type="match status" value="1"/>
</dbReference>
<gene>
    <name evidence="9" type="ORF">C7435_2806</name>
</gene>
<comment type="similarity">
    <text evidence="1 8">Belongs to the esterase D family.</text>
</comment>
<dbReference type="Proteomes" id="UP000273675">
    <property type="component" value="Unassembled WGS sequence"/>
</dbReference>
<evidence type="ECO:0000313" key="9">
    <source>
        <dbReference type="EMBL" id="RKQ95119.1"/>
    </source>
</evidence>
<comment type="function">
    <text evidence="8">Serine hydrolase involved in the detoxification of formaldehyde.</text>
</comment>
<evidence type="ECO:0000256" key="2">
    <source>
        <dbReference type="ARBA" id="ARBA00012479"/>
    </source>
</evidence>
<dbReference type="GO" id="GO:0018738">
    <property type="term" value="F:S-formylglutathione hydrolase activity"/>
    <property type="evidence" value="ECO:0007669"/>
    <property type="project" value="UniProtKB-UniRule"/>
</dbReference>
<evidence type="ECO:0000256" key="8">
    <source>
        <dbReference type="RuleBase" id="RU363068"/>
    </source>
</evidence>
<proteinExistence type="inferred from homology"/>
<dbReference type="RefSeq" id="WP_233350782.1">
    <property type="nucleotide sequence ID" value="NZ_RBIM01000007.1"/>
</dbReference>
<keyword evidence="4 8" id="KW-0378">Hydrolase</keyword>
<evidence type="ECO:0000256" key="4">
    <source>
        <dbReference type="ARBA" id="ARBA00022801"/>
    </source>
</evidence>
<dbReference type="EC" id="3.1.2.12" evidence="2 6"/>
<organism evidence="9 10">
    <name type="scientific">Maricaulis maris</name>
    <dbReference type="NCBI Taxonomy" id="74318"/>
    <lineage>
        <taxon>Bacteria</taxon>
        <taxon>Pseudomonadati</taxon>
        <taxon>Pseudomonadota</taxon>
        <taxon>Alphaproteobacteria</taxon>
        <taxon>Maricaulales</taxon>
        <taxon>Maricaulaceae</taxon>
        <taxon>Maricaulis</taxon>
    </lineage>
</organism>
<evidence type="ECO:0000256" key="5">
    <source>
        <dbReference type="ARBA" id="ARBA00047590"/>
    </source>
</evidence>
<dbReference type="GO" id="GO:0052689">
    <property type="term" value="F:carboxylic ester hydrolase activity"/>
    <property type="evidence" value="ECO:0007669"/>
    <property type="project" value="UniProtKB-KW"/>
</dbReference>
<protein>
    <recommendedName>
        <fullName evidence="2 6">S-formylglutathione hydrolase</fullName>
        <ecNumber evidence="2 6">3.1.2.12</ecNumber>
    </recommendedName>
</protein>
<dbReference type="FunFam" id="3.40.50.1820:FF:000002">
    <property type="entry name" value="S-formylglutathione hydrolase"/>
    <property type="match status" value="1"/>
</dbReference>
<feature type="active site" description="Charge relay system" evidence="7">
    <location>
        <position position="152"/>
    </location>
</feature>
<evidence type="ECO:0000256" key="7">
    <source>
        <dbReference type="PIRSR" id="PIRSR614186-1"/>
    </source>
</evidence>
<dbReference type="PANTHER" id="PTHR10061">
    <property type="entry name" value="S-FORMYLGLUTATHIONE HYDROLASE"/>
    <property type="match status" value="1"/>
</dbReference>
<dbReference type="InterPro" id="IPR014186">
    <property type="entry name" value="S-formylglutathione_hydrol"/>
</dbReference>
<dbReference type="PANTHER" id="PTHR10061:SF0">
    <property type="entry name" value="S-FORMYLGLUTATHIONE HYDROLASE"/>
    <property type="match status" value="1"/>
</dbReference>
<dbReference type="Pfam" id="PF00756">
    <property type="entry name" value="Esterase"/>
    <property type="match status" value="1"/>
</dbReference>
<reference evidence="9 10" key="1">
    <citation type="submission" date="2018-10" db="EMBL/GenBank/DDBJ databases">
        <title>Genomic Encyclopedia of Type Strains, Phase IV (KMG-IV): sequencing the most valuable type-strain genomes for metagenomic binning, comparative biology and taxonomic classification.</title>
        <authorList>
            <person name="Goeker M."/>
        </authorList>
    </citation>
    <scope>NUCLEOTIDE SEQUENCE [LARGE SCALE GENOMIC DNA]</scope>
    <source>
        <strain evidence="9 10">DSM 4734</strain>
    </source>
</reference>
<feature type="active site" description="Charge relay system" evidence="7">
    <location>
        <position position="228"/>
    </location>
</feature>
<evidence type="ECO:0000256" key="1">
    <source>
        <dbReference type="ARBA" id="ARBA00005622"/>
    </source>
</evidence>
<comment type="caution">
    <text evidence="9">The sequence shown here is derived from an EMBL/GenBank/DDBJ whole genome shotgun (WGS) entry which is preliminary data.</text>
</comment>
<evidence type="ECO:0000313" key="10">
    <source>
        <dbReference type="Proteomes" id="UP000273675"/>
    </source>
</evidence>
<keyword evidence="3 8" id="KW-0719">Serine esterase</keyword>
<dbReference type="Gene3D" id="3.40.50.1820">
    <property type="entry name" value="alpha/beta hydrolase"/>
    <property type="match status" value="1"/>
</dbReference>
<accession>A0A495D2X2</accession>
<name>A0A495D2X2_9PROT</name>
<dbReference type="GO" id="GO:0046294">
    <property type="term" value="P:formaldehyde catabolic process"/>
    <property type="evidence" value="ECO:0007669"/>
    <property type="project" value="InterPro"/>
</dbReference>